<sequence>MDANPCLIEVYRNELVESRHRGAFCVVDQHSNVVLKAGDIEQKVYPRSGVKIIQALPLVTSGAADYFGFTDQELALICSSHGAESEHIEILASIFDKIDVDPKALECGIHWPMFEAAGRELARQGLHADARHNNCSGKHAGLLAMAKYSKHPLQGYSQLSHPLQQIIRRQFEDLAQLNLSHAPVGIDGCSIPTWAMPLRSIAEMMQKFSEPSRMNDKKLGAAMARLSHATRHHPHMVAGTQRYCSVMMGAFAEDIFVKIGAEGIFCAFVRSQKLGIAVKSDDGAFRGAEAILSGILNKLGAIDERTLKQAGCEDLLQPVIRNHKQIEVGHVEVCF</sequence>
<dbReference type="InterPro" id="IPR010349">
    <property type="entry name" value="Asparaginase_II"/>
</dbReference>
<dbReference type="Proteomes" id="UP000286482">
    <property type="component" value="Unassembled WGS sequence"/>
</dbReference>
<dbReference type="AlphaFoldDB" id="A0A420E776"/>
<dbReference type="PANTHER" id="PTHR42110:SF1">
    <property type="entry name" value="L-ASPARAGINASE, PUTATIVE (AFU_ORTHOLOGUE AFUA_3G11890)-RELATED"/>
    <property type="match status" value="1"/>
</dbReference>
<name>A0A420E776_9ALTE</name>
<reference evidence="1 2" key="1">
    <citation type="submission" date="2018-09" db="EMBL/GenBank/DDBJ databases">
        <authorList>
            <person name="Wang Z."/>
        </authorList>
    </citation>
    <scope>NUCLEOTIDE SEQUENCE [LARGE SCALE GENOMIC DNA]</scope>
    <source>
        <strain evidence="1 2">ALS 81</strain>
    </source>
</reference>
<organism evidence="1 2">
    <name type="scientific">Alginatibacterium sediminis</name>
    <dbReference type="NCBI Taxonomy" id="2164068"/>
    <lineage>
        <taxon>Bacteria</taxon>
        <taxon>Pseudomonadati</taxon>
        <taxon>Pseudomonadota</taxon>
        <taxon>Gammaproteobacteria</taxon>
        <taxon>Alteromonadales</taxon>
        <taxon>Alteromonadaceae</taxon>
        <taxon>Alginatibacterium</taxon>
    </lineage>
</organism>
<gene>
    <name evidence="1" type="ORF">DBZ36_16515</name>
</gene>
<proteinExistence type="predicted"/>
<accession>A0A420E776</accession>
<evidence type="ECO:0000313" key="2">
    <source>
        <dbReference type="Proteomes" id="UP000286482"/>
    </source>
</evidence>
<evidence type="ECO:0000313" key="1">
    <source>
        <dbReference type="EMBL" id="RKF14268.1"/>
    </source>
</evidence>
<dbReference type="OrthoDB" id="9780674at2"/>
<protein>
    <submittedName>
        <fullName evidence="1">Asparaginase</fullName>
    </submittedName>
</protein>
<dbReference type="Pfam" id="PF06089">
    <property type="entry name" value="Asparaginase_II"/>
    <property type="match status" value="1"/>
</dbReference>
<comment type="caution">
    <text evidence="1">The sequence shown here is derived from an EMBL/GenBank/DDBJ whole genome shotgun (WGS) entry which is preliminary data.</text>
</comment>
<dbReference type="RefSeq" id="WP_120356079.1">
    <property type="nucleotide sequence ID" value="NZ_RAQO01000009.1"/>
</dbReference>
<dbReference type="EMBL" id="RAQO01000009">
    <property type="protein sequence ID" value="RKF14268.1"/>
    <property type="molecule type" value="Genomic_DNA"/>
</dbReference>
<dbReference type="PANTHER" id="PTHR42110">
    <property type="entry name" value="L-ASPARAGINASE, PUTATIVE (AFU_ORTHOLOGUE AFUA_3G11890)-RELATED"/>
    <property type="match status" value="1"/>
</dbReference>
<keyword evidence="2" id="KW-1185">Reference proteome</keyword>